<dbReference type="GO" id="GO:0005694">
    <property type="term" value="C:chromosome"/>
    <property type="evidence" value="ECO:0007669"/>
    <property type="project" value="InterPro"/>
</dbReference>
<dbReference type="Gene3D" id="3.40.50.300">
    <property type="entry name" value="P-loop containing nucleotide triphosphate hydrolases"/>
    <property type="match status" value="2"/>
</dbReference>
<dbReference type="EMBL" id="PFBW01000112">
    <property type="protein sequence ID" value="PIR77417.1"/>
    <property type="molecule type" value="Genomic_DNA"/>
</dbReference>
<protein>
    <recommendedName>
        <fullName evidence="3">SMC hinge domain-containing protein</fullName>
    </recommendedName>
</protein>
<dbReference type="InterPro" id="IPR027417">
    <property type="entry name" value="P-loop_NTPase"/>
</dbReference>
<dbReference type="Proteomes" id="UP000228528">
    <property type="component" value="Unassembled WGS sequence"/>
</dbReference>
<dbReference type="Pfam" id="PF06470">
    <property type="entry name" value="SMC_hinge"/>
    <property type="match status" value="1"/>
</dbReference>
<dbReference type="InterPro" id="IPR003395">
    <property type="entry name" value="RecF/RecN/SMC_N"/>
</dbReference>
<dbReference type="InterPro" id="IPR010935">
    <property type="entry name" value="SMC_hinge"/>
</dbReference>
<dbReference type="SUPFAM" id="SSF75553">
    <property type="entry name" value="Smc hinge domain"/>
    <property type="match status" value="1"/>
</dbReference>
<dbReference type="InterPro" id="IPR036277">
    <property type="entry name" value="SMC_hinge_sf"/>
</dbReference>
<feature type="non-terminal residue" evidence="4">
    <location>
        <position position="928"/>
    </location>
</feature>
<feature type="coiled-coil region" evidence="2">
    <location>
        <begin position="579"/>
        <end position="641"/>
    </location>
</feature>
<dbReference type="GO" id="GO:0005524">
    <property type="term" value="F:ATP binding"/>
    <property type="evidence" value="ECO:0007669"/>
    <property type="project" value="InterPro"/>
</dbReference>
<dbReference type="GO" id="GO:0051276">
    <property type="term" value="P:chromosome organization"/>
    <property type="evidence" value="ECO:0007669"/>
    <property type="project" value="InterPro"/>
</dbReference>
<feature type="domain" description="SMC hinge" evidence="3">
    <location>
        <begin position="415"/>
        <end position="533"/>
    </location>
</feature>
<comment type="caution">
    <text evidence="4">The sequence shown here is derived from an EMBL/GenBank/DDBJ whole genome shotgun (WGS) entry which is preliminary data.</text>
</comment>
<evidence type="ECO:0000313" key="4">
    <source>
        <dbReference type="EMBL" id="PIR77417.1"/>
    </source>
</evidence>
<dbReference type="InterPro" id="IPR024704">
    <property type="entry name" value="SMC"/>
</dbReference>
<dbReference type="PANTHER" id="PTHR43977">
    <property type="entry name" value="STRUCTURAL MAINTENANCE OF CHROMOSOMES PROTEIN 3"/>
    <property type="match status" value="1"/>
</dbReference>
<feature type="coiled-coil region" evidence="2">
    <location>
        <begin position="196"/>
        <end position="303"/>
    </location>
</feature>
<evidence type="ECO:0000259" key="3">
    <source>
        <dbReference type="SMART" id="SM00968"/>
    </source>
</evidence>
<keyword evidence="1 2" id="KW-0175">Coiled coil</keyword>
<dbReference type="SUPFAM" id="SSF52540">
    <property type="entry name" value="P-loop containing nucleoside triphosphate hydrolases"/>
    <property type="match status" value="1"/>
</dbReference>
<sequence>MEIQGFKSFATATTIDFLPPQHGKHTITAIVGPNGSGKSNVSDAIRWVMGEQRMKHLRGKKSEDIIFSGSETKGKMGMASVSMTLDNSEKRADLEYDELVISRRLYRSGESEYLINGQVVRLIDLQLLLAKAQFGQGSYAVVGQGTIDRMLLQSPVDRKAFFDEAAGIREFQIKRRQAFLKLERTRDHIAQADLLLKEITPRLKTLSRQVKKLEERQDIELSLREAQEQYYTSLFTHNQNHLDQLQQELIDAEKQYATSQEQLQSIQQELALLAQAASRQDVFEQLQREYQAIVKQKNDCERDRAVLQGKLQSEYSKVGKQNVAWLEQKITELTDKQTYARRQYIDAEKAHDEAQQQLARKKQALEELLLFRTELRGKLANIQQELLRAEREQSYQRFTGLKAVQAILQEKGRFNGVYGAVAQLGKVDVQYQLAMDVAAGGHISSLVVRDDEVGQACIEYLRQYQLGYATFLPLTKITSRFISQDVYEYIGRNGVAGLAVDLIEYDEQFLDIFSYIFGATLIVESLDVARSLGIGRIRMVTLDGDVLETSGSMKGGFRRKNQNGMSFSTKGEYVSANSTEHLSAQFAELQQQAEQVEISYERMHSEFSQFESAVHVTSHKLMLAKETQAHADQELSALEQELSLHTMSPGEYNDAMKHVSLQKDTLDTRLIDLDQTLDVVQKKIEQFNDDEEQKKKRVFALQDAMQEQQVQLNGIVETKNSIQVNVAKYQTKQEDLLHELHQELRLSIDSILERGQHVVSLELLQPLQETIQKLKYKLTLIGGIDDDVVTEYEETKQRHDDLSLQLGDLRTAMKDLDLLIAELDVVMKKKRNKAFKQIRKEFSRYFTLLFEGGKADLVEIYGYDTDEDADTEEALEEEGIEEAPTEKNARGVKILKGIDVRACPPGKKITRLQSLSGGERTMTSIALI</sequence>
<name>A0A2M6P143_9BACT</name>
<dbReference type="Gene3D" id="3.30.70.1620">
    <property type="match status" value="1"/>
</dbReference>
<dbReference type="AlphaFoldDB" id="A0A2M6P143"/>
<dbReference type="Pfam" id="PF02463">
    <property type="entry name" value="SMC_N"/>
    <property type="match status" value="1"/>
</dbReference>
<feature type="coiled-coil region" evidence="2">
    <location>
        <begin position="670"/>
        <end position="697"/>
    </location>
</feature>
<dbReference type="GO" id="GO:0016887">
    <property type="term" value="F:ATP hydrolysis activity"/>
    <property type="evidence" value="ECO:0007669"/>
    <property type="project" value="InterPro"/>
</dbReference>
<gene>
    <name evidence="4" type="ORF">COU30_02575</name>
</gene>
<evidence type="ECO:0000256" key="1">
    <source>
        <dbReference type="ARBA" id="ARBA00023054"/>
    </source>
</evidence>
<accession>A0A2M6P143</accession>
<organism evidence="4 5">
    <name type="scientific">Candidatus Magasanikbacteria bacterium CG10_big_fil_rev_8_21_14_0_10_38_6</name>
    <dbReference type="NCBI Taxonomy" id="1974647"/>
    <lineage>
        <taxon>Bacteria</taxon>
        <taxon>Candidatus Magasanikiibacteriota</taxon>
    </lineage>
</organism>
<dbReference type="PIRSF" id="PIRSF005719">
    <property type="entry name" value="SMC"/>
    <property type="match status" value="1"/>
</dbReference>
<dbReference type="SMART" id="SM00968">
    <property type="entry name" value="SMC_hinge"/>
    <property type="match status" value="1"/>
</dbReference>
<feature type="coiled-coil region" evidence="2">
    <location>
        <begin position="344"/>
        <end position="392"/>
    </location>
</feature>
<reference evidence="5" key="1">
    <citation type="submission" date="2017-09" db="EMBL/GenBank/DDBJ databases">
        <title>Depth-based differentiation of microbial function through sediment-hosted aquifers and enrichment of novel symbionts in the deep terrestrial subsurface.</title>
        <authorList>
            <person name="Probst A.J."/>
            <person name="Ladd B."/>
            <person name="Jarett J.K."/>
            <person name="Geller-Mcgrath D.E."/>
            <person name="Sieber C.M.K."/>
            <person name="Emerson J.B."/>
            <person name="Anantharaman K."/>
            <person name="Thomas B.C."/>
            <person name="Malmstrom R."/>
            <person name="Stieglmeier M."/>
            <person name="Klingl A."/>
            <person name="Woyke T."/>
            <person name="Ryan C.M."/>
            <person name="Banfield J.F."/>
        </authorList>
    </citation>
    <scope>NUCLEOTIDE SEQUENCE [LARGE SCALE GENOMIC DNA]</scope>
</reference>
<evidence type="ECO:0000256" key="2">
    <source>
        <dbReference type="SAM" id="Coils"/>
    </source>
</evidence>
<proteinExistence type="predicted"/>
<dbReference type="Gene3D" id="1.20.1060.20">
    <property type="match status" value="1"/>
</dbReference>
<evidence type="ECO:0000313" key="5">
    <source>
        <dbReference type="Proteomes" id="UP000228528"/>
    </source>
</evidence>